<sequence>MALQSQYVLSLVDVTDNSNHDISSITVNVKNYSNNSPVTNLTASNFRIVDGISNTSNIPIAFNLTPVSTTSGNYKISFPTPLSNQADLLISLVNTGITTPAISGGSTPAPASNNLAVNFTQKFDANGEAKVNYPISKPGTYKFSLDKLNDCDFNLPSDTITFIAAPSNTKSSLSPTINKPYLTQIICSPSKTVPILISLKDDTGKPVANSTFEVTLSSTMQ</sequence>
<dbReference type="Proteomes" id="UP000030014">
    <property type="component" value="Unassembled WGS sequence"/>
</dbReference>
<dbReference type="AlphaFoldDB" id="A0A0A0IL01"/>
<comment type="caution">
    <text evidence="1">The sequence shown here is derived from an EMBL/GenBank/DDBJ whole genome shotgun (WGS) entry which is preliminary data.</text>
</comment>
<evidence type="ECO:0000313" key="1">
    <source>
        <dbReference type="EMBL" id="KGN00231.1"/>
    </source>
</evidence>
<name>A0A0A0IL01_CLOBO</name>
<gene>
    <name evidence="1" type="ORF">Z955_04340</name>
</gene>
<evidence type="ECO:0000313" key="2">
    <source>
        <dbReference type="Proteomes" id="UP000030014"/>
    </source>
</evidence>
<dbReference type="EMBL" id="JDRY01000023">
    <property type="protein sequence ID" value="KGN00231.1"/>
    <property type="molecule type" value="Genomic_DNA"/>
</dbReference>
<accession>A0A0A0IL01</accession>
<proteinExistence type="predicted"/>
<protein>
    <submittedName>
        <fullName evidence="1">Uncharacterized protein</fullName>
    </submittedName>
</protein>
<dbReference type="RefSeq" id="WP_039257786.1">
    <property type="nucleotide sequence ID" value="NZ_JDRY01000023.1"/>
</dbReference>
<reference evidence="1 2" key="1">
    <citation type="submission" date="2014-01" db="EMBL/GenBank/DDBJ databases">
        <title>Plasmidome dynamics in the species complex Clostridium novyi sensu lato converts strains of independent lineages into distinctly different pathogens.</title>
        <authorList>
            <person name="Skarin H."/>
            <person name="Segerman B."/>
        </authorList>
    </citation>
    <scope>NUCLEOTIDE SEQUENCE [LARGE SCALE GENOMIC DNA]</scope>
    <source>
        <strain evidence="1 2">DC5</strain>
    </source>
</reference>
<organism evidence="1 2">
    <name type="scientific">Clostridium botulinum C/D str. DC5</name>
    <dbReference type="NCBI Taxonomy" id="1443128"/>
    <lineage>
        <taxon>Bacteria</taxon>
        <taxon>Bacillati</taxon>
        <taxon>Bacillota</taxon>
        <taxon>Clostridia</taxon>
        <taxon>Eubacteriales</taxon>
        <taxon>Clostridiaceae</taxon>
        <taxon>Clostridium</taxon>
    </lineage>
</organism>